<dbReference type="GO" id="GO:0030246">
    <property type="term" value="F:carbohydrate binding"/>
    <property type="evidence" value="ECO:0007669"/>
    <property type="project" value="InterPro"/>
</dbReference>
<dbReference type="Proteomes" id="UP000677228">
    <property type="component" value="Unassembled WGS sequence"/>
</dbReference>
<dbReference type="InterPro" id="IPR011013">
    <property type="entry name" value="Gal_mutarotase_sf_dom"/>
</dbReference>
<name>A0A8S2DHA2_9BILA</name>
<dbReference type="Gene3D" id="2.60.40.1760">
    <property type="entry name" value="glycosyl hydrolase (family 31)"/>
    <property type="match status" value="1"/>
</dbReference>
<feature type="chain" id="PRO_5035646615" description="Glycoside hydrolase family 31 N-terminal domain-containing protein" evidence="1">
    <location>
        <begin position="20"/>
        <end position="391"/>
    </location>
</feature>
<evidence type="ECO:0000256" key="1">
    <source>
        <dbReference type="SAM" id="SignalP"/>
    </source>
</evidence>
<feature type="signal peptide" evidence="1">
    <location>
        <begin position="1"/>
        <end position="19"/>
    </location>
</feature>
<proteinExistence type="predicted"/>
<dbReference type="EMBL" id="CAJOBA010003237">
    <property type="protein sequence ID" value="CAF3675295.1"/>
    <property type="molecule type" value="Genomic_DNA"/>
</dbReference>
<dbReference type="CDD" id="cd14752">
    <property type="entry name" value="GH31_N"/>
    <property type="match status" value="1"/>
</dbReference>
<gene>
    <name evidence="3" type="ORF">OVA965_LOCUS9247</name>
    <name evidence="4" type="ORF">TMI583_LOCUS9243</name>
</gene>
<dbReference type="EMBL" id="CAJNOK010003236">
    <property type="protein sequence ID" value="CAF0893435.1"/>
    <property type="molecule type" value="Genomic_DNA"/>
</dbReference>
<keyword evidence="1" id="KW-0732">Signal</keyword>
<comment type="caution">
    <text evidence="3">The sequence shown here is derived from an EMBL/GenBank/DDBJ whole genome shotgun (WGS) entry which is preliminary data.</text>
</comment>
<accession>A0A8S2DHA2</accession>
<dbReference type="GO" id="GO:0005975">
    <property type="term" value="P:carbohydrate metabolic process"/>
    <property type="evidence" value="ECO:0007669"/>
    <property type="project" value="InterPro"/>
</dbReference>
<evidence type="ECO:0000313" key="4">
    <source>
        <dbReference type="EMBL" id="CAF3675295.1"/>
    </source>
</evidence>
<feature type="domain" description="Glycoside hydrolase family 31 N-terminal" evidence="2">
    <location>
        <begin position="22"/>
        <end position="247"/>
    </location>
</feature>
<evidence type="ECO:0000313" key="5">
    <source>
        <dbReference type="Proteomes" id="UP000677228"/>
    </source>
</evidence>
<dbReference type="InterPro" id="IPR025887">
    <property type="entry name" value="Glyco_hydro_31_N_dom"/>
</dbReference>
<evidence type="ECO:0000313" key="3">
    <source>
        <dbReference type="EMBL" id="CAF0893435.1"/>
    </source>
</evidence>
<dbReference type="AlphaFoldDB" id="A0A8S2DHA2"/>
<reference evidence="3" key="1">
    <citation type="submission" date="2021-02" db="EMBL/GenBank/DDBJ databases">
        <authorList>
            <person name="Nowell W R."/>
        </authorList>
    </citation>
    <scope>NUCLEOTIDE SEQUENCE</scope>
</reference>
<protein>
    <recommendedName>
        <fullName evidence="2">Glycoside hydrolase family 31 N-terminal domain-containing protein</fullName>
    </recommendedName>
</protein>
<dbReference type="GO" id="GO:0003824">
    <property type="term" value="F:catalytic activity"/>
    <property type="evidence" value="ECO:0007669"/>
    <property type="project" value="InterPro"/>
</dbReference>
<dbReference type="SUPFAM" id="SSF74650">
    <property type="entry name" value="Galactose mutarotase-like"/>
    <property type="match status" value="1"/>
</dbReference>
<organism evidence="3 5">
    <name type="scientific">Didymodactylos carnosus</name>
    <dbReference type="NCBI Taxonomy" id="1234261"/>
    <lineage>
        <taxon>Eukaryota</taxon>
        <taxon>Metazoa</taxon>
        <taxon>Spiralia</taxon>
        <taxon>Gnathifera</taxon>
        <taxon>Rotifera</taxon>
        <taxon>Eurotatoria</taxon>
        <taxon>Bdelloidea</taxon>
        <taxon>Philodinida</taxon>
        <taxon>Philodinidae</taxon>
        <taxon>Didymodactylos</taxon>
    </lineage>
</organism>
<evidence type="ECO:0000259" key="2">
    <source>
        <dbReference type="Pfam" id="PF13802"/>
    </source>
</evidence>
<dbReference type="Pfam" id="PF13802">
    <property type="entry name" value="Gal_mutarotas_2"/>
    <property type="match status" value="1"/>
</dbReference>
<sequence>MLFNQIFAFFLILIATVYSCPSSFNVKSNETSVSFQTSETLLVVLSKSSFKLTVIDLITQKVQLESDINLGSGLWRGAYETLYFGYMFRVGIEEKYQLANSLQTFDCYSNNSISFIYQSENRVFNLTFSSISERSLHLHIEVNLNEYDTKPYNYVFPFISISFKTIDRLDSMKTMDYEDFYGFGQYWGFTRYRGQKLYCWSEDGSWSFLNISRRLPQANASYIPMPLFISNRGYAVYVNETRRVNFELGLFPEQIKTDHDSWTITTEWNSTNIQFYFPNTNFTIPINNRKNVSKPFEKFITIYQKYEQNRLTQRNGLSFINPAFRALVDARGTTLIPPLVVFGPWKQTGNILKNKTELEIVQMMIDRDIPITIRIGSLHFFPTGDEQGKSS</sequence>
<dbReference type="Proteomes" id="UP000682733">
    <property type="component" value="Unassembled WGS sequence"/>
</dbReference>